<dbReference type="PANTHER" id="PTHR11579:SF9">
    <property type="entry name" value="PROTEIN-L-ISOASPARTATE O-METHYLTRANSFERASE"/>
    <property type="match status" value="1"/>
</dbReference>
<dbReference type="Proteomes" id="UP000887561">
    <property type="component" value="Unplaced"/>
</dbReference>
<organism evidence="2 3">
    <name type="scientific">Meloidogyne javanica</name>
    <name type="common">Root-knot nematode worm</name>
    <dbReference type="NCBI Taxonomy" id="6303"/>
    <lineage>
        <taxon>Eukaryota</taxon>
        <taxon>Metazoa</taxon>
        <taxon>Ecdysozoa</taxon>
        <taxon>Nematoda</taxon>
        <taxon>Chromadorea</taxon>
        <taxon>Rhabditida</taxon>
        <taxon>Tylenchina</taxon>
        <taxon>Tylenchomorpha</taxon>
        <taxon>Tylenchoidea</taxon>
        <taxon>Meloidogynidae</taxon>
        <taxon>Meloidogyninae</taxon>
        <taxon>Meloidogyne</taxon>
        <taxon>Meloidogyne incognita group</taxon>
    </lineage>
</organism>
<dbReference type="WBParaSite" id="scaffold7328_cov158.g11905">
    <property type="protein sequence ID" value="scaffold7328_cov158.g11905"/>
    <property type="gene ID" value="scaffold7328_cov158.g11905"/>
</dbReference>
<proteinExistence type="inferred from homology"/>
<dbReference type="GO" id="GO:0004719">
    <property type="term" value="F:protein-L-isoaspartate (D-aspartate) O-methyltransferase activity"/>
    <property type="evidence" value="ECO:0007669"/>
    <property type="project" value="InterPro"/>
</dbReference>
<protein>
    <submittedName>
        <fullName evidence="3">Uncharacterized protein</fullName>
    </submittedName>
</protein>
<dbReference type="PANTHER" id="PTHR11579">
    <property type="entry name" value="PROTEIN-L-ISOASPARTATE O-METHYLTRANSFERASE"/>
    <property type="match status" value="1"/>
</dbReference>
<name>A0A915N6L5_MELJA</name>
<sequence length="178" mass="19945">MGLVASVGKNNDELVDNLVKHDSIKNERVERIMRLVDRGKFMPENAVEENAYKDSAWKSDLGLPGGMDGMNGHSYKEECGQIEEESDRGSRMLNHRNIKPYKNRRNTGVISGLRTSRLAKRTVFSQYWIWTGYLSTMNGFFLEENGINHGAELYMANLNNDNKKGAGAAGDDGKQLAT</sequence>
<dbReference type="AlphaFoldDB" id="A0A915N6L5"/>
<comment type="similarity">
    <text evidence="1">Belongs to the methyltransferase superfamily. L-isoaspartyl/D-aspartyl protein methyltransferase family.</text>
</comment>
<dbReference type="Pfam" id="PF01135">
    <property type="entry name" value="PCMT"/>
    <property type="match status" value="1"/>
</dbReference>
<dbReference type="GO" id="GO:0005737">
    <property type="term" value="C:cytoplasm"/>
    <property type="evidence" value="ECO:0007669"/>
    <property type="project" value="TreeGrafter"/>
</dbReference>
<dbReference type="Gene3D" id="3.40.50.150">
    <property type="entry name" value="Vaccinia Virus protein VP39"/>
    <property type="match status" value="1"/>
</dbReference>
<evidence type="ECO:0000313" key="3">
    <source>
        <dbReference type="WBParaSite" id="scaffold7328_cov158.g11905"/>
    </source>
</evidence>
<evidence type="ECO:0000256" key="1">
    <source>
        <dbReference type="ARBA" id="ARBA00005369"/>
    </source>
</evidence>
<accession>A0A915N6L5</accession>
<dbReference type="InterPro" id="IPR000682">
    <property type="entry name" value="PCMT"/>
</dbReference>
<keyword evidence="2" id="KW-1185">Reference proteome</keyword>
<dbReference type="InterPro" id="IPR029063">
    <property type="entry name" value="SAM-dependent_MTases_sf"/>
</dbReference>
<reference evidence="3" key="1">
    <citation type="submission" date="2022-11" db="UniProtKB">
        <authorList>
            <consortium name="WormBaseParasite"/>
        </authorList>
    </citation>
    <scope>IDENTIFICATION</scope>
</reference>
<evidence type="ECO:0000313" key="2">
    <source>
        <dbReference type="Proteomes" id="UP000887561"/>
    </source>
</evidence>